<evidence type="ECO:0000259" key="23">
    <source>
        <dbReference type="Pfam" id="PF02875"/>
    </source>
</evidence>
<protein>
    <recommendedName>
        <fullName evidence="8">Dihydrofolate synthase/folylpolyglutamate synthase</fullName>
        <ecNumber evidence="6">6.3.2.12</ecNumber>
        <ecNumber evidence="7">6.3.2.17</ecNumber>
    </recommendedName>
    <alternativeName>
        <fullName evidence="17">Folylpoly-gamma-glutamate synthetase-dihydrofolate synthetase</fullName>
    </alternativeName>
    <alternativeName>
        <fullName evidence="15">Folylpolyglutamate synthetase</fullName>
    </alternativeName>
    <alternativeName>
        <fullName evidence="16">Tetrahydrofolylpolyglutamate synthase</fullName>
    </alternativeName>
</protein>
<evidence type="ECO:0000256" key="7">
    <source>
        <dbReference type="ARBA" id="ARBA00013025"/>
    </source>
</evidence>
<dbReference type="PANTHER" id="PTHR11136">
    <property type="entry name" value="FOLYLPOLYGLUTAMATE SYNTHASE-RELATED"/>
    <property type="match status" value="1"/>
</dbReference>
<sequence>MQDTLNHIFSLRKNGRVDHSIRPEFYALLDRLGNPHQNLPPVIHVAGTNGKGSAIAFMRAMLEAAGYSVHAYTSPHLIRFNERIVLNGQPIDDDRLHPLLDEVLAAAQDDPEKSFFEITTAAALAAFARTPADIVLLETGVGGRLDATNVVDHPIVTAITTLSYDHTAWLGDTLDDIAAEKAGIIKSGVPCIVGAQIMDDAPAALRVIDARAAALHAPIAMMGRDWHVHDITDSSWSMTVKGETLRHLPHPTMAGAHQMDNAALAIATLRAQTACPVPIDAIHHGLRTAHWPGRLQRITHACAPTSWDIWVDGAHNDSGAIVLARHIAALHAQDHRPAHLIIGMMGHKDAERFIAPLATSAASITLIPVPGSEGGKSHDPATLVPLWQAHGAHNVSCAPDLDHAITTLAATHAPGRIIVAGSLYLAGHTLAQAAFS</sequence>
<dbReference type="GO" id="GO:0005737">
    <property type="term" value="C:cytoplasm"/>
    <property type="evidence" value="ECO:0007669"/>
    <property type="project" value="TreeGrafter"/>
</dbReference>
<dbReference type="GO" id="GO:0005524">
    <property type="term" value="F:ATP binding"/>
    <property type="evidence" value="ECO:0007669"/>
    <property type="project" value="UniProtKB-KW"/>
</dbReference>
<dbReference type="STRING" id="349215.A11S_135"/>
<evidence type="ECO:0000256" key="4">
    <source>
        <dbReference type="ARBA" id="ARBA00005150"/>
    </source>
</evidence>
<comment type="function">
    <text evidence="2">Functions in two distinct reactions of the de novo folate biosynthetic pathway. Catalyzes the addition of a glutamate residue to dihydropteroate (7,8-dihydropteroate or H2Pte) to form dihydrofolate (7,8-dihydrofolate monoglutamate or H2Pte-Glu). Also catalyzes successive additions of L-glutamate to tetrahydrofolate or 10-formyltetrahydrofolate or 5,10-methylenetetrahydrofolate, leading to folylpolyglutamate derivatives.</text>
</comment>
<evidence type="ECO:0000256" key="6">
    <source>
        <dbReference type="ARBA" id="ARBA00013023"/>
    </source>
</evidence>
<dbReference type="Proteomes" id="UP000011932">
    <property type="component" value="Chromosome"/>
</dbReference>
<evidence type="ECO:0000256" key="9">
    <source>
        <dbReference type="ARBA" id="ARBA00022598"/>
    </source>
</evidence>
<evidence type="ECO:0000256" key="21">
    <source>
        <dbReference type="ARBA" id="ARBA00049161"/>
    </source>
</evidence>
<evidence type="ECO:0000256" key="12">
    <source>
        <dbReference type="ARBA" id="ARBA00022840"/>
    </source>
</evidence>
<dbReference type="InterPro" id="IPR004101">
    <property type="entry name" value="Mur_ligase_C"/>
</dbReference>
<keyword evidence="13" id="KW-0460">Magnesium</keyword>
<dbReference type="Pfam" id="PF08245">
    <property type="entry name" value="Mur_ligase_M"/>
    <property type="match status" value="1"/>
</dbReference>
<keyword evidence="10" id="KW-0479">Metal-binding</keyword>
<keyword evidence="12 22" id="KW-0067">ATP-binding</keyword>
<evidence type="ECO:0000256" key="10">
    <source>
        <dbReference type="ARBA" id="ARBA00022723"/>
    </source>
</evidence>
<evidence type="ECO:0000256" key="20">
    <source>
        <dbReference type="ARBA" id="ARBA00049035"/>
    </source>
</evidence>
<dbReference type="PANTHER" id="PTHR11136:SF0">
    <property type="entry name" value="DIHYDROFOLATE SYNTHETASE-RELATED"/>
    <property type="match status" value="1"/>
</dbReference>
<dbReference type="GO" id="GO:0046656">
    <property type="term" value="P:folic acid biosynthetic process"/>
    <property type="evidence" value="ECO:0007669"/>
    <property type="project" value="UniProtKB-KW"/>
</dbReference>
<evidence type="ECO:0000256" key="1">
    <source>
        <dbReference type="ARBA" id="ARBA00001946"/>
    </source>
</evidence>
<evidence type="ECO:0000256" key="3">
    <source>
        <dbReference type="ARBA" id="ARBA00004799"/>
    </source>
</evidence>
<comment type="catalytic activity">
    <reaction evidence="18">
        <text>(6S)-5,6,7,8-tetrahydrofolyl-(gamma-L-Glu)(n) + L-glutamate + ATP = (6S)-5,6,7,8-tetrahydrofolyl-(gamma-L-Glu)(n+1) + ADP + phosphate + H(+)</text>
        <dbReference type="Rhea" id="RHEA:10580"/>
        <dbReference type="Rhea" id="RHEA-COMP:14738"/>
        <dbReference type="Rhea" id="RHEA-COMP:14740"/>
        <dbReference type="ChEBI" id="CHEBI:15378"/>
        <dbReference type="ChEBI" id="CHEBI:29985"/>
        <dbReference type="ChEBI" id="CHEBI:30616"/>
        <dbReference type="ChEBI" id="CHEBI:43474"/>
        <dbReference type="ChEBI" id="CHEBI:141005"/>
        <dbReference type="ChEBI" id="CHEBI:456216"/>
        <dbReference type="EC" id="6.3.2.17"/>
    </reaction>
</comment>
<evidence type="ECO:0000256" key="14">
    <source>
        <dbReference type="ARBA" id="ARBA00022909"/>
    </source>
</evidence>
<dbReference type="PATRIC" id="fig|349215.9.peg.135"/>
<dbReference type="OrthoDB" id="9809356at2"/>
<reference evidence="25 26" key="1">
    <citation type="journal article" date="2013" name="ISME J.">
        <title>By their genes ye shall know them: genomic signatures of predatory bacteria.</title>
        <authorList>
            <person name="Pasternak Z."/>
            <person name="Pietrokovski S."/>
            <person name="Rotem O."/>
            <person name="Gophna U."/>
            <person name="Lurie-Weinberger M.N."/>
            <person name="Jurkevitch E."/>
        </authorList>
    </citation>
    <scope>NUCLEOTIDE SEQUENCE [LARGE SCALE GENOMIC DNA]</scope>
    <source>
        <strain evidence="25">EPB</strain>
    </source>
</reference>
<evidence type="ECO:0000256" key="19">
    <source>
        <dbReference type="ARBA" id="ARBA00047808"/>
    </source>
</evidence>
<dbReference type="Gene3D" id="3.90.190.20">
    <property type="entry name" value="Mur ligase, C-terminal domain"/>
    <property type="match status" value="1"/>
</dbReference>
<dbReference type="SUPFAM" id="SSF53623">
    <property type="entry name" value="MurD-like peptide ligases, catalytic domain"/>
    <property type="match status" value="1"/>
</dbReference>
<evidence type="ECO:0000256" key="17">
    <source>
        <dbReference type="ARBA" id="ARBA00032510"/>
    </source>
</evidence>
<dbReference type="EMBL" id="CP003538">
    <property type="protein sequence ID" value="AGH96972.1"/>
    <property type="molecule type" value="Genomic_DNA"/>
</dbReference>
<dbReference type="Gene3D" id="3.40.1190.10">
    <property type="entry name" value="Mur-like, catalytic domain"/>
    <property type="match status" value="1"/>
</dbReference>
<feature type="domain" description="Mur ligase central" evidence="24">
    <location>
        <begin position="45"/>
        <end position="268"/>
    </location>
</feature>
<dbReference type="FunFam" id="3.40.1190.10:FF:000011">
    <property type="entry name" value="Folylpolyglutamate synthase/dihydrofolate synthase"/>
    <property type="match status" value="1"/>
</dbReference>
<dbReference type="GO" id="GO:0046872">
    <property type="term" value="F:metal ion binding"/>
    <property type="evidence" value="ECO:0007669"/>
    <property type="project" value="UniProtKB-KW"/>
</dbReference>
<dbReference type="UniPathway" id="UPA00077">
    <property type="reaction ID" value="UER00157"/>
</dbReference>
<comment type="catalytic activity">
    <reaction evidence="19">
        <text>10-formyltetrahydrofolyl-(gamma-L-Glu)(n) + L-glutamate + ATP = 10-formyltetrahydrofolyl-(gamma-L-Glu)(n+1) + ADP + phosphate + H(+)</text>
        <dbReference type="Rhea" id="RHEA:51904"/>
        <dbReference type="Rhea" id="RHEA-COMP:13088"/>
        <dbReference type="Rhea" id="RHEA-COMP:14300"/>
        <dbReference type="ChEBI" id="CHEBI:15378"/>
        <dbReference type="ChEBI" id="CHEBI:29985"/>
        <dbReference type="ChEBI" id="CHEBI:30616"/>
        <dbReference type="ChEBI" id="CHEBI:43474"/>
        <dbReference type="ChEBI" id="CHEBI:134413"/>
        <dbReference type="ChEBI" id="CHEBI:456216"/>
        <dbReference type="EC" id="6.3.2.17"/>
    </reaction>
</comment>
<dbReference type="NCBIfam" id="TIGR01499">
    <property type="entry name" value="folC"/>
    <property type="match status" value="1"/>
</dbReference>
<evidence type="ECO:0000313" key="26">
    <source>
        <dbReference type="Proteomes" id="UP000011932"/>
    </source>
</evidence>
<evidence type="ECO:0000256" key="13">
    <source>
        <dbReference type="ARBA" id="ARBA00022842"/>
    </source>
</evidence>
<dbReference type="GO" id="GO:0046654">
    <property type="term" value="P:tetrahydrofolate biosynthetic process"/>
    <property type="evidence" value="ECO:0007669"/>
    <property type="project" value="UniProtKB-UniPathway"/>
</dbReference>
<evidence type="ECO:0000256" key="2">
    <source>
        <dbReference type="ARBA" id="ARBA00002714"/>
    </source>
</evidence>
<dbReference type="RefSeq" id="WP_015466537.1">
    <property type="nucleotide sequence ID" value="NC_020812.1"/>
</dbReference>
<dbReference type="GO" id="GO:0008841">
    <property type="term" value="F:dihydrofolate synthase activity"/>
    <property type="evidence" value="ECO:0007669"/>
    <property type="project" value="UniProtKB-EC"/>
</dbReference>
<accession>M4VC77</accession>
<evidence type="ECO:0000256" key="15">
    <source>
        <dbReference type="ARBA" id="ARBA00030048"/>
    </source>
</evidence>
<name>M4VC77_9BACT</name>
<dbReference type="Pfam" id="PF02875">
    <property type="entry name" value="Mur_ligase_C"/>
    <property type="match status" value="1"/>
</dbReference>
<dbReference type="HOGENOM" id="CLU_015869_1_1_5"/>
<keyword evidence="14" id="KW-0289">Folate biosynthesis</keyword>
<comment type="pathway">
    <text evidence="3">Cofactor biosynthesis; tetrahydrofolate biosynthesis; 7,8-dihydrofolate from 2-amino-4-hydroxy-6-hydroxymethyl-7,8-dihydropteridine diphosphate and 4-aminobenzoate: step 2/2.</text>
</comment>
<organism evidence="25 26">
    <name type="scientific">Micavibrio aeruginosavorus EPB</name>
    <dbReference type="NCBI Taxonomy" id="349215"/>
    <lineage>
        <taxon>Bacteria</taxon>
        <taxon>Pseudomonadati</taxon>
        <taxon>Bdellovibrionota</taxon>
        <taxon>Bdellovibrionia</taxon>
        <taxon>Bdellovibrionales</taxon>
        <taxon>Pseudobdellovibrionaceae</taxon>
        <taxon>Micavibrio</taxon>
    </lineage>
</organism>
<dbReference type="InterPro" id="IPR013221">
    <property type="entry name" value="Mur_ligase_cen"/>
</dbReference>
<comment type="catalytic activity">
    <reaction evidence="20">
        <text>(6R)-5,10-methylenetetrahydrofolyl-(gamma-L-Glu)(n) + L-glutamate + ATP = (6R)-5,10-methylenetetrahydrofolyl-(gamma-L-Glu)(n+1) + ADP + phosphate + H(+)</text>
        <dbReference type="Rhea" id="RHEA:51912"/>
        <dbReference type="Rhea" id="RHEA-COMP:13257"/>
        <dbReference type="Rhea" id="RHEA-COMP:13258"/>
        <dbReference type="ChEBI" id="CHEBI:15378"/>
        <dbReference type="ChEBI" id="CHEBI:29985"/>
        <dbReference type="ChEBI" id="CHEBI:30616"/>
        <dbReference type="ChEBI" id="CHEBI:43474"/>
        <dbReference type="ChEBI" id="CHEBI:136572"/>
        <dbReference type="ChEBI" id="CHEBI:456216"/>
        <dbReference type="EC" id="6.3.2.17"/>
    </reaction>
</comment>
<dbReference type="InterPro" id="IPR036615">
    <property type="entry name" value="Mur_ligase_C_dom_sf"/>
</dbReference>
<evidence type="ECO:0000256" key="18">
    <source>
        <dbReference type="ARBA" id="ARBA00047493"/>
    </source>
</evidence>
<comment type="cofactor">
    <cofactor evidence="1">
        <name>Mg(2+)</name>
        <dbReference type="ChEBI" id="CHEBI:18420"/>
    </cofactor>
</comment>
<evidence type="ECO:0000313" key="25">
    <source>
        <dbReference type="EMBL" id="AGH96972.1"/>
    </source>
</evidence>
<evidence type="ECO:0000256" key="16">
    <source>
        <dbReference type="ARBA" id="ARBA00030592"/>
    </source>
</evidence>
<feature type="domain" description="Mur ligase C-terminal" evidence="23">
    <location>
        <begin position="293"/>
        <end position="422"/>
    </location>
</feature>
<dbReference type="AlphaFoldDB" id="M4VC77"/>
<dbReference type="EC" id="6.3.2.12" evidence="6"/>
<dbReference type="GO" id="GO:0004326">
    <property type="term" value="F:tetrahydrofolylpolyglutamate synthase activity"/>
    <property type="evidence" value="ECO:0007669"/>
    <property type="project" value="UniProtKB-EC"/>
</dbReference>
<dbReference type="EC" id="6.3.2.17" evidence="7"/>
<dbReference type="InterPro" id="IPR036565">
    <property type="entry name" value="Mur-like_cat_sf"/>
</dbReference>
<dbReference type="SUPFAM" id="SSF53244">
    <property type="entry name" value="MurD-like peptide ligases, peptide-binding domain"/>
    <property type="match status" value="1"/>
</dbReference>
<keyword evidence="11 22" id="KW-0547">Nucleotide-binding</keyword>
<evidence type="ECO:0000256" key="5">
    <source>
        <dbReference type="ARBA" id="ARBA00008276"/>
    </source>
</evidence>
<dbReference type="InterPro" id="IPR018109">
    <property type="entry name" value="Folylpolyglutamate_synth_CS"/>
</dbReference>
<proteinExistence type="inferred from homology"/>
<dbReference type="PIRSF" id="PIRSF001563">
    <property type="entry name" value="Folylpolyglu_synth"/>
    <property type="match status" value="1"/>
</dbReference>
<comment type="pathway">
    <text evidence="4">Cofactor biosynthesis; tetrahydrofolylpolyglutamate biosynthesis.</text>
</comment>
<evidence type="ECO:0000256" key="8">
    <source>
        <dbReference type="ARBA" id="ARBA00019357"/>
    </source>
</evidence>
<gene>
    <name evidence="25" type="ORF">A11S_135</name>
</gene>
<dbReference type="InterPro" id="IPR001645">
    <property type="entry name" value="Folylpolyglutamate_synth"/>
</dbReference>
<evidence type="ECO:0000259" key="24">
    <source>
        <dbReference type="Pfam" id="PF08245"/>
    </source>
</evidence>
<dbReference type="PROSITE" id="PS01012">
    <property type="entry name" value="FOLYLPOLYGLU_SYNT_2"/>
    <property type="match status" value="1"/>
</dbReference>
<comment type="catalytic activity">
    <reaction evidence="21">
        <text>7,8-dihydropteroate + L-glutamate + ATP = 7,8-dihydrofolate + ADP + phosphate + H(+)</text>
        <dbReference type="Rhea" id="RHEA:23584"/>
        <dbReference type="ChEBI" id="CHEBI:15378"/>
        <dbReference type="ChEBI" id="CHEBI:17839"/>
        <dbReference type="ChEBI" id="CHEBI:29985"/>
        <dbReference type="ChEBI" id="CHEBI:30616"/>
        <dbReference type="ChEBI" id="CHEBI:43474"/>
        <dbReference type="ChEBI" id="CHEBI:57451"/>
        <dbReference type="ChEBI" id="CHEBI:456216"/>
        <dbReference type="EC" id="6.3.2.12"/>
    </reaction>
</comment>
<evidence type="ECO:0000256" key="22">
    <source>
        <dbReference type="PIRNR" id="PIRNR001563"/>
    </source>
</evidence>
<dbReference type="KEGG" id="man:A11S_135"/>
<keyword evidence="9 22" id="KW-0436">Ligase</keyword>
<evidence type="ECO:0000256" key="11">
    <source>
        <dbReference type="ARBA" id="ARBA00022741"/>
    </source>
</evidence>
<comment type="similarity">
    <text evidence="5 22">Belongs to the folylpolyglutamate synthase family.</text>
</comment>